<dbReference type="GO" id="GO:0005509">
    <property type="term" value="F:calcium ion binding"/>
    <property type="evidence" value="ECO:0007669"/>
    <property type="project" value="InterPro"/>
</dbReference>
<feature type="transmembrane region" description="Helical" evidence="14">
    <location>
        <begin position="133"/>
        <end position="161"/>
    </location>
</feature>
<dbReference type="GO" id="GO:0008374">
    <property type="term" value="F:O-acyltransferase activity"/>
    <property type="evidence" value="ECO:0007669"/>
    <property type="project" value="InterPro"/>
</dbReference>
<dbReference type="SUPFAM" id="SSF69593">
    <property type="entry name" value="Glycerol-3-phosphate (1)-acyltransferase"/>
    <property type="match status" value="1"/>
</dbReference>
<dbReference type="InterPro" id="IPR011992">
    <property type="entry name" value="EF-hand-dom_pair"/>
</dbReference>
<dbReference type="GO" id="GO:0008654">
    <property type="term" value="P:phospholipid biosynthetic process"/>
    <property type="evidence" value="ECO:0007669"/>
    <property type="project" value="UniProtKB-KW"/>
</dbReference>
<evidence type="ECO:0000313" key="17">
    <source>
        <dbReference type="Proteomes" id="UP001210211"/>
    </source>
</evidence>
<comment type="pathway">
    <text evidence="2">Lipid metabolism; phospholipid metabolism.</text>
</comment>
<dbReference type="InterPro" id="IPR002048">
    <property type="entry name" value="EF_hand_dom"/>
</dbReference>
<dbReference type="Gene3D" id="1.10.238.10">
    <property type="entry name" value="EF-hand"/>
    <property type="match status" value="1"/>
</dbReference>
<comment type="similarity">
    <text evidence="3">Belongs to the 1-acyl-sn-glycerol-3-phosphate acyltransferase family.</text>
</comment>
<comment type="caution">
    <text evidence="16">The sequence shown here is derived from an EMBL/GenBank/DDBJ whole genome shotgun (WGS) entry which is preliminary data.</text>
</comment>
<dbReference type="GO" id="GO:0016020">
    <property type="term" value="C:membrane"/>
    <property type="evidence" value="ECO:0007669"/>
    <property type="project" value="UniProtKB-SubCell"/>
</dbReference>
<evidence type="ECO:0000313" key="16">
    <source>
        <dbReference type="EMBL" id="KAJ3691217.1"/>
    </source>
</evidence>
<keyword evidence="7" id="KW-0106">Calcium</keyword>
<sequence length="584" mass="66059">MRPCNPVPLFYRVYSPPLPRSLFTKTFFISSLPLFHFISTCSVLISISLSLFHYPMSNPTINGDLTSPLLSSDVILTISDQATNGDSTTTTSPPPNPFDFLGAPPLEIPPPCPIDPFRNHTPGFRGLYEWLKVLIILPVVALRLVLFGLCIAVGYVATWVALQGWKDLSLPLTLWRRRLMWITRICARCILFSFGYHWIKRKGKPAPRELAPIVVSNHVSYIDPIYYFYELCPTIVASESHDSMPFVGTIIRAMQVIYVDRFSPASRKFAVNEIKRKASSNSFPRVMLFPEGTTSNGRFMLSFQHGAFVPGFPVQPVVVRYPYVHFDQSWGNISLPMLMFRMFTQFHNFMEVEYLPVVHPLESKHDSAAHFAERTSNAMSSALNVLQTSYAYGDVMIVSRAAEVTKQAACSNYMVEMAWAKNMFDVNTSEALELLDQFLSMNPDSNGRVGLHEFTTAFGLGFCPLSEKIFQYFDVEHKGSISFRQYLVGSAHIRMQEMFLGSCATAFEKCKNTSFQISFNELGDALQSTIPCTNHNVAQLFSIFDIDKDKLISRDDFMTCLSKYPFLIALFTHCVKDPCLIEIV</sequence>
<proteinExistence type="inferred from homology"/>
<reference evidence="16 17" key="1">
    <citation type="journal article" date="2022" name="Cell">
        <title>Repeat-based holocentromeres influence genome architecture and karyotype evolution.</title>
        <authorList>
            <person name="Hofstatter P.G."/>
            <person name="Thangavel G."/>
            <person name="Lux T."/>
            <person name="Neumann P."/>
            <person name="Vondrak T."/>
            <person name="Novak P."/>
            <person name="Zhang M."/>
            <person name="Costa L."/>
            <person name="Castellani M."/>
            <person name="Scott A."/>
            <person name="Toegelov H."/>
            <person name="Fuchs J."/>
            <person name="Mata-Sucre Y."/>
            <person name="Dias Y."/>
            <person name="Vanzela A.L.L."/>
            <person name="Huettel B."/>
            <person name="Almeida C.C.S."/>
            <person name="Simkova H."/>
            <person name="Souza G."/>
            <person name="Pedrosa-Harand A."/>
            <person name="Macas J."/>
            <person name="Mayer K.F.X."/>
            <person name="Houben A."/>
            <person name="Marques A."/>
        </authorList>
    </citation>
    <scope>NUCLEOTIDE SEQUENCE [LARGE SCALE GENOMIC DNA]</scope>
    <source>
        <strain evidence="16">RhyTen1mFocal</strain>
    </source>
</reference>
<dbReference type="InterPro" id="IPR002123">
    <property type="entry name" value="Plipid/glycerol_acylTrfase"/>
</dbReference>
<evidence type="ECO:0000256" key="8">
    <source>
        <dbReference type="ARBA" id="ARBA00022989"/>
    </source>
</evidence>
<name>A0AAD6ENS5_9POAL</name>
<keyword evidence="5" id="KW-0808">Transferase</keyword>
<dbReference type="Pfam" id="PF01553">
    <property type="entry name" value="Acyltransferase"/>
    <property type="match status" value="1"/>
</dbReference>
<dbReference type="AlphaFoldDB" id="A0AAD6ENS5"/>
<keyword evidence="13" id="KW-0012">Acyltransferase</keyword>
<dbReference type="PANTHER" id="PTHR23063">
    <property type="entry name" value="PHOSPHOLIPID ACYLTRANSFERASE"/>
    <property type="match status" value="1"/>
</dbReference>
<dbReference type="InterPro" id="IPR018247">
    <property type="entry name" value="EF_Hand_1_Ca_BS"/>
</dbReference>
<evidence type="ECO:0000256" key="10">
    <source>
        <dbReference type="ARBA" id="ARBA00023136"/>
    </source>
</evidence>
<evidence type="ECO:0000256" key="12">
    <source>
        <dbReference type="ARBA" id="ARBA00023264"/>
    </source>
</evidence>
<dbReference type="SMART" id="SM00563">
    <property type="entry name" value="PlsC"/>
    <property type="match status" value="1"/>
</dbReference>
<comment type="subcellular location">
    <subcellularLocation>
        <location evidence="1">Membrane</location>
    </subcellularLocation>
</comment>
<dbReference type="EMBL" id="JAMRDG010000002">
    <property type="protein sequence ID" value="KAJ3691217.1"/>
    <property type="molecule type" value="Genomic_DNA"/>
</dbReference>
<evidence type="ECO:0000256" key="13">
    <source>
        <dbReference type="ARBA" id="ARBA00023315"/>
    </source>
</evidence>
<keyword evidence="6 14" id="KW-0812">Transmembrane</keyword>
<keyword evidence="10 14" id="KW-0472">Membrane</keyword>
<keyword evidence="8 14" id="KW-1133">Transmembrane helix</keyword>
<evidence type="ECO:0000259" key="15">
    <source>
        <dbReference type="PROSITE" id="PS50222"/>
    </source>
</evidence>
<dbReference type="PROSITE" id="PS00018">
    <property type="entry name" value="EF_HAND_1"/>
    <property type="match status" value="1"/>
</dbReference>
<gene>
    <name evidence="16" type="ORF">LUZ61_020381</name>
</gene>
<evidence type="ECO:0000256" key="3">
    <source>
        <dbReference type="ARBA" id="ARBA00008655"/>
    </source>
</evidence>
<keyword evidence="12" id="KW-1208">Phospholipid metabolism</keyword>
<dbReference type="PANTHER" id="PTHR23063:SF52">
    <property type="entry name" value="LYSOPHOSPHATIDYLCHOLINE ACYLTRANSFERASE"/>
    <property type="match status" value="1"/>
</dbReference>
<evidence type="ECO:0000256" key="11">
    <source>
        <dbReference type="ARBA" id="ARBA00023209"/>
    </source>
</evidence>
<keyword evidence="9" id="KW-0443">Lipid metabolism</keyword>
<organism evidence="16 17">
    <name type="scientific">Rhynchospora tenuis</name>
    <dbReference type="NCBI Taxonomy" id="198213"/>
    <lineage>
        <taxon>Eukaryota</taxon>
        <taxon>Viridiplantae</taxon>
        <taxon>Streptophyta</taxon>
        <taxon>Embryophyta</taxon>
        <taxon>Tracheophyta</taxon>
        <taxon>Spermatophyta</taxon>
        <taxon>Magnoliopsida</taxon>
        <taxon>Liliopsida</taxon>
        <taxon>Poales</taxon>
        <taxon>Cyperaceae</taxon>
        <taxon>Cyperoideae</taxon>
        <taxon>Rhynchosporeae</taxon>
        <taxon>Rhynchospora</taxon>
    </lineage>
</organism>
<evidence type="ECO:0000256" key="5">
    <source>
        <dbReference type="ARBA" id="ARBA00022679"/>
    </source>
</evidence>
<evidence type="ECO:0000256" key="6">
    <source>
        <dbReference type="ARBA" id="ARBA00022692"/>
    </source>
</evidence>
<keyword evidence="11" id="KW-0594">Phospholipid biosynthesis</keyword>
<dbReference type="InterPro" id="IPR045252">
    <property type="entry name" value="LPCAT1-like"/>
</dbReference>
<accession>A0AAD6ENS5</accession>
<keyword evidence="4" id="KW-0444">Lipid biosynthesis</keyword>
<evidence type="ECO:0000256" key="9">
    <source>
        <dbReference type="ARBA" id="ARBA00023098"/>
    </source>
</evidence>
<evidence type="ECO:0000256" key="2">
    <source>
        <dbReference type="ARBA" id="ARBA00005074"/>
    </source>
</evidence>
<dbReference type="CDD" id="cd07991">
    <property type="entry name" value="LPLAT_LPCAT1-like"/>
    <property type="match status" value="1"/>
</dbReference>
<feature type="transmembrane region" description="Helical" evidence="14">
    <location>
        <begin position="27"/>
        <end position="52"/>
    </location>
</feature>
<evidence type="ECO:0000256" key="14">
    <source>
        <dbReference type="SAM" id="Phobius"/>
    </source>
</evidence>
<evidence type="ECO:0000256" key="7">
    <source>
        <dbReference type="ARBA" id="ARBA00022837"/>
    </source>
</evidence>
<dbReference type="PROSITE" id="PS50222">
    <property type="entry name" value="EF_HAND_2"/>
    <property type="match status" value="1"/>
</dbReference>
<keyword evidence="17" id="KW-1185">Reference proteome</keyword>
<feature type="domain" description="EF-hand" evidence="15">
    <location>
        <begin position="532"/>
        <end position="567"/>
    </location>
</feature>
<evidence type="ECO:0000256" key="1">
    <source>
        <dbReference type="ARBA" id="ARBA00004370"/>
    </source>
</evidence>
<protein>
    <recommendedName>
        <fullName evidence="15">EF-hand domain-containing protein</fullName>
    </recommendedName>
</protein>
<evidence type="ECO:0000256" key="4">
    <source>
        <dbReference type="ARBA" id="ARBA00022516"/>
    </source>
</evidence>
<dbReference type="SUPFAM" id="SSF47473">
    <property type="entry name" value="EF-hand"/>
    <property type="match status" value="1"/>
</dbReference>
<dbReference type="Proteomes" id="UP001210211">
    <property type="component" value="Unassembled WGS sequence"/>
</dbReference>
<dbReference type="GO" id="GO:0071618">
    <property type="term" value="F:lysophosphatidylethanolamine acyltransferase activity"/>
    <property type="evidence" value="ECO:0007669"/>
    <property type="project" value="TreeGrafter"/>
</dbReference>